<feature type="coiled-coil region" evidence="1">
    <location>
        <begin position="69"/>
        <end position="125"/>
    </location>
</feature>
<evidence type="ECO:0000259" key="3">
    <source>
        <dbReference type="SMART" id="SM00974"/>
    </source>
</evidence>
<dbReference type="GeneID" id="10277932"/>
<keyword evidence="5" id="KW-1185">Reference proteome</keyword>
<dbReference type="eggNOG" id="arCOG12470">
    <property type="taxonomic scope" value="Archaea"/>
</dbReference>
<dbReference type="RefSeq" id="WP_013645066.1">
    <property type="nucleotide sequence ID" value="NC_015216.1"/>
</dbReference>
<feature type="transmembrane region" description="Helical" evidence="2">
    <location>
        <begin position="9"/>
        <end position="39"/>
    </location>
</feature>
<keyword evidence="1" id="KW-0175">Coiled coil</keyword>
<keyword evidence="4" id="KW-0378">Hydrolase</keyword>
<dbReference type="AlphaFoldDB" id="F0T8G4"/>
<keyword evidence="4" id="KW-0547">Nucleotide-binding</keyword>
<evidence type="ECO:0000313" key="5">
    <source>
        <dbReference type="Proteomes" id="UP000007490"/>
    </source>
</evidence>
<dbReference type="Pfam" id="PF10544">
    <property type="entry name" value="T5orf172"/>
    <property type="match status" value="1"/>
</dbReference>
<dbReference type="OrthoDB" id="82454at2157"/>
<dbReference type="InterPro" id="IPR018306">
    <property type="entry name" value="Phage_T5_Orf172_DNA-bd"/>
</dbReference>
<reference evidence="4 5" key="2">
    <citation type="journal article" date="2014" name="Int. J. Syst. Evol. Microbiol.">
        <title>Methanobacterium paludis sp. nov. and a novel strain of Methanobacterium lacus isolated from northern peatlands.</title>
        <authorList>
            <person name="Cadillo-Quiroz H."/>
            <person name="Brauer S.L."/>
            <person name="Goodson N."/>
            <person name="Yavitt J.B."/>
            <person name="Zinder S.H."/>
        </authorList>
    </citation>
    <scope>NUCLEOTIDE SEQUENCE [LARGE SCALE GENOMIC DNA]</scope>
    <source>
        <strain evidence="4 5">AL-21</strain>
    </source>
</reference>
<dbReference type="SMART" id="SM00974">
    <property type="entry name" value="T5orf172"/>
    <property type="match status" value="1"/>
</dbReference>
<protein>
    <submittedName>
        <fullName evidence="4">Helicase A859L</fullName>
    </submittedName>
</protein>
<feature type="domain" description="Bacteriophage T5 Orf172 DNA-binding" evidence="3">
    <location>
        <begin position="376"/>
        <end position="459"/>
    </location>
</feature>
<evidence type="ECO:0000256" key="1">
    <source>
        <dbReference type="SAM" id="Coils"/>
    </source>
</evidence>
<keyword evidence="4" id="KW-0347">Helicase</keyword>
<dbReference type="Pfam" id="PF13250">
    <property type="entry name" value="SNIPE"/>
    <property type="match status" value="1"/>
</dbReference>
<evidence type="ECO:0000313" key="4">
    <source>
        <dbReference type="EMBL" id="ADZ09715.1"/>
    </source>
</evidence>
<dbReference type="InterPro" id="IPR025280">
    <property type="entry name" value="SNIPE"/>
</dbReference>
<evidence type="ECO:0000256" key="2">
    <source>
        <dbReference type="SAM" id="Phobius"/>
    </source>
</evidence>
<keyword evidence="2" id="KW-1133">Transmembrane helix</keyword>
<feature type="coiled-coil region" evidence="1">
    <location>
        <begin position="267"/>
        <end position="359"/>
    </location>
</feature>
<gene>
    <name evidence="4" type="ordered locus">Metbo_1481</name>
</gene>
<name>F0T8G4_METLA</name>
<dbReference type="EMBL" id="CP002551">
    <property type="protein sequence ID" value="ADZ09715.1"/>
    <property type="molecule type" value="Genomic_DNA"/>
</dbReference>
<accession>F0T8G4</accession>
<sequence>MNIREDKGLILIIIGILLSITIIGIFFGIPLIIIGTYYLNKKVNQRENEINEELIAKKTELTNIDAILEEKEREKVKEIDEKLEGKKKELAYIDVKLEAMELQREKEMNAKMKEKKSQLVILDNELKEKKKGLILVDDELEMQEIGLYQPKYDFLTAILYKEKWDAIRKKQKALVKDKMAAICSTEWTIDNSKQKGKAFTNANLKQILKNFNLECDMIISKVKLSNRENSVKRINRAYDILNKLNERNRVNITPQYLDFKLQELDIAIEYELKKQEEKELLREAREQEKEERKIQKQLDAQEKKIKEQKKSLENDINTIGAELRESKSDEEKERLKLKIKELELALAKSNEDIDQIADRRKRTGAGYVYILSNIGSFGENVYKIGVTRRDEPQDRVRELSNASVPFKFDSHVFIFNKEAFELEKELHKRFDSKRVNKVNSRKEFFNITLDDVKKIVEENKELVHSFNVKPEAQEYYDTLKIDKITNTSL</sequence>
<proteinExistence type="predicted"/>
<dbReference type="KEGG" id="mel:Metbo_1481"/>
<keyword evidence="2" id="KW-0472">Membrane</keyword>
<organism evidence="4 5">
    <name type="scientific">Methanobacterium lacus (strain AL-21)</name>
    <dbReference type="NCBI Taxonomy" id="877455"/>
    <lineage>
        <taxon>Archaea</taxon>
        <taxon>Methanobacteriati</taxon>
        <taxon>Methanobacteriota</taxon>
        <taxon>Methanomada group</taxon>
        <taxon>Methanobacteria</taxon>
        <taxon>Methanobacteriales</taxon>
        <taxon>Methanobacteriaceae</taxon>
        <taxon>Methanobacterium</taxon>
    </lineage>
</organism>
<dbReference type="Proteomes" id="UP000007490">
    <property type="component" value="Chromosome"/>
</dbReference>
<keyword evidence="2" id="KW-0812">Transmembrane</keyword>
<dbReference type="HOGENOM" id="CLU_024787_2_1_2"/>
<dbReference type="GO" id="GO:0004386">
    <property type="term" value="F:helicase activity"/>
    <property type="evidence" value="ECO:0007669"/>
    <property type="project" value="UniProtKB-KW"/>
</dbReference>
<reference evidence="5" key="1">
    <citation type="submission" date="2011-02" db="EMBL/GenBank/DDBJ databases">
        <title>Complete sequence of Methanobacterium sp. AL-21.</title>
        <authorList>
            <consortium name="US DOE Joint Genome Institute"/>
            <person name="Lucas S."/>
            <person name="Copeland A."/>
            <person name="Lapidus A."/>
            <person name="Cheng J.-F."/>
            <person name="Goodwin L."/>
            <person name="Pitluck S."/>
            <person name="Chertkov O."/>
            <person name="Detter J.C."/>
            <person name="Han C."/>
            <person name="Tapia R."/>
            <person name="Land M."/>
            <person name="Hauser L."/>
            <person name="Kyrpides N."/>
            <person name="Ivanova N."/>
            <person name="Mikhailova N."/>
            <person name="Pagani I."/>
            <person name="Cadillo-Quiroz H."/>
            <person name="Imachi H."/>
            <person name="Zinder S."/>
            <person name="Liu W."/>
            <person name="Woyke T."/>
        </authorList>
    </citation>
    <scope>NUCLEOTIDE SEQUENCE [LARGE SCALE GENOMIC DNA]</scope>
    <source>
        <strain evidence="5">AL-21</strain>
    </source>
</reference>
<keyword evidence="4" id="KW-0067">ATP-binding</keyword>